<name>A0A655EIS1_MYCTX</name>
<dbReference type="Proteomes" id="UP000048948">
    <property type="component" value="Unassembled WGS sequence"/>
</dbReference>
<gene>
    <name evidence="3" type="ORF">ERS007661_01865</name>
    <name evidence="2" type="ORF">ERS027646_00850</name>
</gene>
<reference evidence="4 5" key="1">
    <citation type="submission" date="2015-03" db="EMBL/GenBank/DDBJ databases">
        <authorList>
            <consortium name="Pathogen Informatics"/>
        </authorList>
    </citation>
    <scope>NUCLEOTIDE SEQUENCE [LARGE SCALE GENOMIC DNA]</scope>
    <source>
        <strain evidence="2 5">Bir 172</strain>
        <strain evidence="3 4">D00501624</strain>
    </source>
</reference>
<accession>A0A655EIS1</accession>
<proteinExistence type="predicted"/>
<feature type="region of interest" description="Disordered" evidence="1">
    <location>
        <begin position="298"/>
        <end position="317"/>
    </location>
</feature>
<evidence type="ECO:0000313" key="3">
    <source>
        <dbReference type="EMBL" id="CNV23036.1"/>
    </source>
</evidence>
<dbReference type="EMBL" id="CQQC01000573">
    <property type="protein sequence ID" value="CNV23036.1"/>
    <property type="molecule type" value="Genomic_DNA"/>
</dbReference>
<protein>
    <submittedName>
        <fullName evidence="3">Uncharacterized protein</fullName>
    </submittedName>
</protein>
<evidence type="ECO:0000313" key="5">
    <source>
        <dbReference type="Proteomes" id="UP000048948"/>
    </source>
</evidence>
<dbReference type="Proteomes" id="UP000039217">
    <property type="component" value="Unassembled WGS sequence"/>
</dbReference>
<evidence type="ECO:0000313" key="2">
    <source>
        <dbReference type="EMBL" id="CKR87210.1"/>
    </source>
</evidence>
<evidence type="ECO:0000313" key="4">
    <source>
        <dbReference type="Proteomes" id="UP000039217"/>
    </source>
</evidence>
<sequence>MHVAAILDGLDDRRVGRRAADAQLLERFDQRRLGVAGRRVGGMAVWGQLDDVQPLTRGQMGQSPLGIVSLAADQLVHGLHVGLEEARERQGASGRGEHHLLVPRHASDPQAQRHAPRIGHLRGYGALPNQLIEPEIINVGTVEFATHRVRGGKRFTGGPDSLVRFLGVLHLAGVLARRRRDVLVAVELARLGTCGVDRRLRQRGGVGTHIGDVAVFVQPLGDAHRPLGGEPQLAAGLLLQRGGHERRVRAPGVGLLLGRGHGQLRAIQARGQRGRAPLVEHNDFVAFAQRAQRVEIAASGHPPASHGRQPGAEGGRRGVRVGHAGIQLGKDVPVGRAAERHAVAFARHDDAGGHRLHPARRQLGGDLLPQHWADFVAVQPVQDAPGLLRVDQVDV</sequence>
<dbReference type="EMBL" id="CNGE01000100">
    <property type="protein sequence ID" value="CKR87210.1"/>
    <property type="molecule type" value="Genomic_DNA"/>
</dbReference>
<dbReference type="AlphaFoldDB" id="A0A655EIS1"/>
<organism evidence="3 4">
    <name type="scientific">Mycobacterium tuberculosis</name>
    <dbReference type="NCBI Taxonomy" id="1773"/>
    <lineage>
        <taxon>Bacteria</taxon>
        <taxon>Bacillati</taxon>
        <taxon>Actinomycetota</taxon>
        <taxon>Actinomycetes</taxon>
        <taxon>Mycobacteriales</taxon>
        <taxon>Mycobacteriaceae</taxon>
        <taxon>Mycobacterium</taxon>
        <taxon>Mycobacterium tuberculosis complex</taxon>
    </lineage>
</organism>
<evidence type="ECO:0000256" key="1">
    <source>
        <dbReference type="SAM" id="MobiDB-lite"/>
    </source>
</evidence>